<sequence length="144" mass="16270">MTSGPTERHPVICGRQLSVVSNQGVSKIILLYNNKGTNNSSSKQCQTLLRNCYKNNIGTFKRIQHRVLKSVSPRTSKPSKKAVYIHCRRVTKELSVPSISFCAHFPLLNQMEIVFLGIFVVGGNESRRRPFYQLQDLEDSASML</sequence>
<proteinExistence type="predicted"/>
<keyword evidence="2" id="KW-1185">Reference proteome</keyword>
<organism evidence="1 2">
    <name type="scientific">Caerostris extrusa</name>
    <name type="common">Bark spider</name>
    <name type="synonym">Caerostris bankana</name>
    <dbReference type="NCBI Taxonomy" id="172846"/>
    <lineage>
        <taxon>Eukaryota</taxon>
        <taxon>Metazoa</taxon>
        <taxon>Ecdysozoa</taxon>
        <taxon>Arthropoda</taxon>
        <taxon>Chelicerata</taxon>
        <taxon>Arachnida</taxon>
        <taxon>Araneae</taxon>
        <taxon>Araneomorphae</taxon>
        <taxon>Entelegynae</taxon>
        <taxon>Araneoidea</taxon>
        <taxon>Araneidae</taxon>
        <taxon>Caerostris</taxon>
    </lineage>
</organism>
<name>A0AAV4VCP2_CAEEX</name>
<dbReference type="EMBL" id="BPLR01014313">
    <property type="protein sequence ID" value="GIY68027.1"/>
    <property type="molecule type" value="Genomic_DNA"/>
</dbReference>
<dbReference type="AlphaFoldDB" id="A0AAV4VCP2"/>
<protein>
    <submittedName>
        <fullName evidence="1">Uncharacterized protein</fullName>
    </submittedName>
</protein>
<gene>
    <name evidence="1" type="ORF">CEXT_116471</name>
</gene>
<accession>A0AAV4VCP2</accession>
<dbReference type="Proteomes" id="UP001054945">
    <property type="component" value="Unassembled WGS sequence"/>
</dbReference>
<evidence type="ECO:0000313" key="1">
    <source>
        <dbReference type="EMBL" id="GIY68027.1"/>
    </source>
</evidence>
<comment type="caution">
    <text evidence="1">The sequence shown here is derived from an EMBL/GenBank/DDBJ whole genome shotgun (WGS) entry which is preliminary data.</text>
</comment>
<reference evidence="1 2" key="1">
    <citation type="submission" date="2021-06" db="EMBL/GenBank/DDBJ databases">
        <title>Caerostris extrusa draft genome.</title>
        <authorList>
            <person name="Kono N."/>
            <person name="Arakawa K."/>
        </authorList>
    </citation>
    <scope>NUCLEOTIDE SEQUENCE [LARGE SCALE GENOMIC DNA]</scope>
</reference>
<evidence type="ECO:0000313" key="2">
    <source>
        <dbReference type="Proteomes" id="UP001054945"/>
    </source>
</evidence>